<organism evidence="1 2">
    <name type="scientific">Pontivivens ytuae</name>
    <dbReference type="NCBI Taxonomy" id="2789856"/>
    <lineage>
        <taxon>Bacteria</taxon>
        <taxon>Pseudomonadati</taxon>
        <taxon>Pseudomonadota</taxon>
        <taxon>Alphaproteobacteria</taxon>
        <taxon>Rhodobacterales</taxon>
        <taxon>Paracoccaceae</taxon>
        <taxon>Pontivivens</taxon>
    </lineage>
</organism>
<dbReference type="EMBL" id="CP064942">
    <property type="protein sequence ID" value="QPH52368.1"/>
    <property type="molecule type" value="Genomic_DNA"/>
</dbReference>
<evidence type="ECO:0000313" key="1">
    <source>
        <dbReference type="EMBL" id="QPH52368.1"/>
    </source>
</evidence>
<sequence length="372" mass="40611">MGLFDWFRRDAEPAVGMAVTQGSGIGATDDIREESTDISGPLAILNGLTDFSIGAVQAAFDAYFWTRNATEKTLDFLGIIDQDEKYARFEAVGQTQQQDTITQDELTGDDIEFLKDSISAARHGYLDESQLKRKGLVDKDGYVLDSKAIYQLNPGGWEDTELTWAEREFDLIRVREKEGFVFGEGPYQANVALLKNVETGEYAISVGGTNSLADVNTDIWGLVFAGNTLGHGRAVTSIIDAFFAEDIPEGASVDIFGHSLGGGEALLQYRQTPERFDDVVVLQTVGIGGQDGTYYDHFVFDGQGDENIIEIFGDDPDNDFNDAVTYWGHVGAGTVYDLTKVGGDGGIELIDSHLLDGVWNALPQEEDQILIA</sequence>
<reference evidence="1 2" key="1">
    <citation type="submission" date="2020-11" db="EMBL/GenBank/DDBJ databases">
        <title>Description of Pontivivens ytuae sp. nov. isolated from deep sea sediment of Mariana Trench.</title>
        <authorList>
            <person name="Wang Z."/>
            <person name="Sun Q.-L."/>
            <person name="Xu X.-D."/>
            <person name="Tang Y.-Z."/>
            <person name="Zhang J."/>
        </authorList>
    </citation>
    <scope>NUCLEOTIDE SEQUENCE [LARGE SCALE GENOMIC DNA]</scope>
    <source>
        <strain evidence="1 2">MT2928</strain>
    </source>
</reference>
<dbReference type="Proteomes" id="UP000594800">
    <property type="component" value="Chromosome"/>
</dbReference>
<dbReference type="SUPFAM" id="SSF53474">
    <property type="entry name" value="alpha/beta-Hydrolases"/>
    <property type="match status" value="1"/>
</dbReference>
<dbReference type="InterPro" id="IPR029058">
    <property type="entry name" value="AB_hydrolase_fold"/>
</dbReference>
<dbReference type="KEGG" id="poz:I0K15_11070"/>
<evidence type="ECO:0000313" key="2">
    <source>
        <dbReference type="Proteomes" id="UP000594800"/>
    </source>
</evidence>
<protein>
    <submittedName>
        <fullName evidence="1">Uncharacterized protein</fullName>
    </submittedName>
</protein>
<name>A0A7S9QAR4_9RHOB</name>
<accession>A0A7S9QAR4</accession>
<dbReference type="RefSeq" id="WP_196101582.1">
    <property type="nucleotide sequence ID" value="NZ_CP064942.1"/>
</dbReference>
<dbReference type="AlphaFoldDB" id="A0A7S9QAR4"/>
<proteinExistence type="predicted"/>
<gene>
    <name evidence="1" type="ORF">I0K15_11070</name>
</gene>
<keyword evidence="2" id="KW-1185">Reference proteome</keyword>